<dbReference type="AlphaFoldDB" id="A0A6M0H5V3"/>
<evidence type="ECO:0000313" key="1">
    <source>
        <dbReference type="EMBL" id="NEU04972.1"/>
    </source>
</evidence>
<sequence length="110" mass="12963">MFIVEGNFDNKYASNIFNSIKSKYMYKVVQLYCYANCEILYQRFINSNLSGNRHPGHIRDINGIDDLKNKIINRNFKLDIENSINLDIDTTNFAEVDFQEIFQVVDINIR</sequence>
<protein>
    <submittedName>
        <fullName evidence="1">Uncharacterized protein</fullName>
    </submittedName>
</protein>
<dbReference type="InterPro" id="IPR027417">
    <property type="entry name" value="P-loop_NTPase"/>
</dbReference>
<accession>A0A6M0H5V3</accession>
<gene>
    <name evidence="1" type="ORF">G3M99_08915</name>
</gene>
<proteinExistence type="predicted"/>
<comment type="caution">
    <text evidence="1">The sequence shown here is derived from an EMBL/GenBank/DDBJ whole genome shotgun (WGS) entry which is preliminary data.</text>
</comment>
<evidence type="ECO:0000313" key="2">
    <source>
        <dbReference type="Proteomes" id="UP000481872"/>
    </source>
</evidence>
<name>A0A6M0H5V3_9CLOT</name>
<dbReference type="Gene3D" id="3.40.50.300">
    <property type="entry name" value="P-loop containing nucleotide triphosphate hydrolases"/>
    <property type="match status" value="1"/>
</dbReference>
<keyword evidence="2" id="KW-1185">Reference proteome</keyword>
<dbReference type="Proteomes" id="UP000481872">
    <property type="component" value="Unassembled WGS sequence"/>
</dbReference>
<dbReference type="EMBL" id="JAAGPU010000014">
    <property type="protein sequence ID" value="NEU04972.1"/>
    <property type="molecule type" value="Genomic_DNA"/>
</dbReference>
<reference evidence="1 2" key="1">
    <citation type="submission" date="2020-02" db="EMBL/GenBank/DDBJ databases">
        <title>Genome assembly of a novel Clostridium senegalense strain.</title>
        <authorList>
            <person name="Gupta T.B."/>
            <person name="Jauregui R."/>
            <person name="Maclean P."/>
            <person name="Nawarathana A."/>
            <person name="Brightwell G."/>
        </authorList>
    </citation>
    <scope>NUCLEOTIDE SEQUENCE [LARGE SCALE GENOMIC DNA]</scope>
    <source>
        <strain evidence="1 2">AGRFS4</strain>
    </source>
</reference>
<organism evidence="1 2">
    <name type="scientific">Clostridium senegalense</name>
    <dbReference type="NCBI Taxonomy" id="1465809"/>
    <lineage>
        <taxon>Bacteria</taxon>
        <taxon>Bacillati</taxon>
        <taxon>Bacillota</taxon>
        <taxon>Clostridia</taxon>
        <taxon>Eubacteriales</taxon>
        <taxon>Clostridiaceae</taxon>
        <taxon>Clostridium</taxon>
    </lineage>
</organism>